<dbReference type="FunFam" id="3.30.70.330:FF:000077">
    <property type="entry name" value="RNA-binding motif protein 24"/>
    <property type="match status" value="1"/>
</dbReference>
<name>A0A7M7N3F8_STRPU</name>
<dbReference type="Gene3D" id="3.30.70.330">
    <property type="match status" value="1"/>
</dbReference>
<dbReference type="GO" id="GO:0006397">
    <property type="term" value="P:mRNA processing"/>
    <property type="evidence" value="ECO:0007669"/>
    <property type="project" value="UniProtKB-KW"/>
</dbReference>
<dbReference type="InterPro" id="IPR012677">
    <property type="entry name" value="Nucleotide-bd_a/b_plait_sf"/>
</dbReference>
<evidence type="ECO:0000256" key="4">
    <source>
        <dbReference type="ARBA" id="ARBA00022664"/>
    </source>
</evidence>
<comment type="subcellular location">
    <subcellularLocation>
        <location evidence="2">Cytoplasm</location>
    </subcellularLocation>
    <subcellularLocation>
        <location evidence="1">Nucleus</location>
    </subcellularLocation>
</comment>
<dbReference type="GeneID" id="584380"/>
<dbReference type="PANTHER" id="PTHR48024:SF56">
    <property type="entry name" value="HETEROGENEOUS NUCLEAR RIBONUCLEOPROTEIN A0"/>
    <property type="match status" value="1"/>
</dbReference>
<dbReference type="AlphaFoldDB" id="A0A7M7N3F8"/>
<reference evidence="11" key="2">
    <citation type="submission" date="2021-01" db="UniProtKB">
        <authorList>
            <consortium name="EnsemblMetazoa"/>
        </authorList>
    </citation>
    <scope>IDENTIFICATION</scope>
</reference>
<dbReference type="PANTHER" id="PTHR48024">
    <property type="entry name" value="GEO13361P1-RELATED"/>
    <property type="match status" value="1"/>
</dbReference>
<dbReference type="PROSITE" id="PS50102">
    <property type="entry name" value="RRM"/>
    <property type="match status" value="1"/>
</dbReference>
<organism evidence="11 12">
    <name type="scientific">Strongylocentrotus purpuratus</name>
    <name type="common">Purple sea urchin</name>
    <dbReference type="NCBI Taxonomy" id="7668"/>
    <lineage>
        <taxon>Eukaryota</taxon>
        <taxon>Metazoa</taxon>
        <taxon>Echinodermata</taxon>
        <taxon>Eleutherozoa</taxon>
        <taxon>Echinozoa</taxon>
        <taxon>Echinoidea</taxon>
        <taxon>Euechinoidea</taxon>
        <taxon>Echinacea</taxon>
        <taxon>Camarodonta</taxon>
        <taxon>Echinidea</taxon>
        <taxon>Strongylocentrotidae</taxon>
        <taxon>Strongylocentrotus</taxon>
    </lineage>
</organism>
<dbReference type="OrthoDB" id="4207594at2759"/>
<evidence type="ECO:0000256" key="3">
    <source>
        <dbReference type="ARBA" id="ARBA00022490"/>
    </source>
</evidence>
<keyword evidence="4" id="KW-0507">mRNA processing</keyword>
<keyword evidence="12" id="KW-1185">Reference proteome</keyword>
<dbReference type="InterPro" id="IPR050886">
    <property type="entry name" value="RNA-binding_reg"/>
</dbReference>
<evidence type="ECO:0000256" key="9">
    <source>
        <dbReference type="PROSITE-ProRule" id="PRU00176"/>
    </source>
</evidence>
<evidence type="ECO:0000256" key="1">
    <source>
        <dbReference type="ARBA" id="ARBA00004123"/>
    </source>
</evidence>
<dbReference type="GO" id="GO:0005829">
    <property type="term" value="C:cytosol"/>
    <property type="evidence" value="ECO:0000318"/>
    <property type="project" value="GO_Central"/>
</dbReference>
<keyword evidence="8" id="KW-0539">Nucleus</keyword>
<keyword evidence="3" id="KW-0963">Cytoplasm</keyword>
<dbReference type="GO" id="GO:0003730">
    <property type="term" value="F:mRNA 3'-UTR binding"/>
    <property type="evidence" value="ECO:0000318"/>
    <property type="project" value="GO_Central"/>
</dbReference>
<evidence type="ECO:0000256" key="5">
    <source>
        <dbReference type="ARBA" id="ARBA00022782"/>
    </source>
</evidence>
<dbReference type="RefSeq" id="XP_030830713.1">
    <property type="nucleotide sequence ID" value="XM_030974853.1"/>
</dbReference>
<accession>A0A7M7N3F8</accession>
<evidence type="ECO:0000313" key="11">
    <source>
        <dbReference type="EnsemblMetazoa" id="XP_030830713"/>
    </source>
</evidence>
<dbReference type="EnsemblMetazoa" id="XM_030974853">
    <property type="protein sequence ID" value="XP_030830713"/>
    <property type="gene ID" value="LOC584380"/>
</dbReference>
<keyword evidence="5" id="KW-0221">Differentiation</keyword>
<reference evidence="12" key="1">
    <citation type="submission" date="2015-02" db="EMBL/GenBank/DDBJ databases">
        <title>Genome sequencing for Strongylocentrotus purpuratus.</title>
        <authorList>
            <person name="Murali S."/>
            <person name="Liu Y."/>
            <person name="Vee V."/>
            <person name="English A."/>
            <person name="Wang M."/>
            <person name="Skinner E."/>
            <person name="Han Y."/>
            <person name="Muzny D.M."/>
            <person name="Worley K.C."/>
            <person name="Gibbs R.A."/>
        </authorList>
    </citation>
    <scope>NUCLEOTIDE SEQUENCE</scope>
</reference>
<evidence type="ECO:0000313" key="12">
    <source>
        <dbReference type="Proteomes" id="UP000007110"/>
    </source>
</evidence>
<evidence type="ECO:0000256" key="6">
    <source>
        <dbReference type="ARBA" id="ARBA00022884"/>
    </source>
</evidence>
<dbReference type="InParanoid" id="A0A7M7N3F8"/>
<proteinExistence type="predicted"/>
<dbReference type="CDD" id="cd12384">
    <property type="entry name" value="RRM_RBM24_RBM38_like"/>
    <property type="match status" value="1"/>
</dbReference>
<dbReference type="InterPro" id="IPR000504">
    <property type="entry name" value="RRM_dom"/>
</dbReference>
<dbReference type="OMA" id="YGSPKWR"/>
<evidence type="ECO:0000256" key="8">
    <source>
        <dbReference type="ARBA" id="ARBA00023242"/>
    </source>
</evidence>
<dbReference type="SUPFAM" id="SSF54928">
    <property type="entry name" value="RNA-binding domain, RBD"/>
    <property type="match status" value="1"/>
</dbReference>
<evidence type="ECO:0000256" key="7">
    <source>
        <dbReference type="ARBA" id="ARBA00023187"/>
    </source>
</evidence>
<dbReference type="Pfam" id="PF00076">
    <property type="entry name" value="RRM_1"/>
    <property type="match status" value="1"/>
</dbReference>
<dbReference type="KEGG" id="spu:584380"/>
<protein>
    <recommendedName>
        <fullName evidence="10">RRM domain-containing protein</fullName>
    </recommendedName>
</protein>
<dbReference type="GO" id="GO:0005634">
    <property type="term" value="C:nucleus"/>
    <property type="evidence" value="ECO:0000318"/>
    <property type="project" value="GO_Central"/>
</dbReference>
<dbReference type="SMART" id="SM00360">
    <property type="entry name" value="RRM"/>
    <property type="match status" value="1"/>
</dbReference>
<dbReference type="GO" id="GO:0030154">
    <property type="term" value="P:cell differentiation"/>
    <property type="evidence" value="ECO:0007669"/>
    <property type="project" value="UniProtKB-KW"/>
</dbReference>
<keyword evidence="7" id="KW-0508">mRNA splicing</keyword>
<feature type="domain" description="RRM" evidence="10">
    <location>
        <begin position="10"/>
        <end position="87"/>
    </location>
</feature>
<evidence type="ECO:0000256" key="2">
    <source>
        <dbReference type="ARBA" id="ARBA00004496"/>
    </source>
</evidence>
<evidence type="ECO:0000259" key="10">
    <source>
        <dbReference type="PROSITE" id="PS50102"/>
    </source>
</evidence>
<dbReference type="GO" id="GO:0008380">
    <property type="term" value="P:RNA splicing"/>
    <property type="evidence" value="ECO:0007669"/>
    <property type="project" value="UniProtKB-KW"/>
</dbReference>
<keyword evidence="6 9" id="KW-0694">RNA-binding</keyword>
<sequence length="158" mass="17573">MQGQKDTTFTKIFVGGLPYHTTDKSLRDHFEIYGTIEEAVVITDRTSGKSKGYGFVTMSDQREAETATKEANPIIDGRKANVNLAFLGAKPRNNPTTNGVDIRALAAMRNVAGNPFQQTAIFQSSPYGSETWREGELSTRYVIRLPRQISFILLDILL</sequence>
<dbReference type="Proteomes" id="UP000007110">
    <property type="component" value="Unassembled WGS sequence"/>
</dbReference>
<dbReference type="InterPro" id="IPR035979">
    <property type="entry name" value="RBD_domain_sf"/>
</dbReference>